<dbReference type="Pfam" id="PF11104">
    <property type="entry name" value="PilM_2"/>
    <property type="match status" value="2"/>
</dbReference>
<dbReference type="InterPro" id="IPR005883">
    <property type="entry name" value="PilM"/>
</dbReference>
<evidence type="ECO:0000313" key="1">
    <source>
        <dbReference type="EMBL" id="XCM40247.1"/>
    </source>
</evidence>
<dbReference type="Gene3D" id="3.30.420.40">
    <property type="match status" value="2"/>
</dbReference>
<gene>
    <name evidence="1" type="primary">pilM</name>
    <name evidence="1" type="ORF">ABWT76_005016</name>
</gene>
<organism evidence="1">
    <name type="scientific">Planktothricoides raciborskii GIHE-MW2</name>
    <dbReference type="NCBI Taxonomy" id="2792601"/>
    <lineage>
        <taxon>Bacteria</taxon>
        <taxon>Bacillati</taxon>
        <taxon>Cyanobacteriota</taxon>
        <taxon>Cyanophyceae</taxon>
        <taxon>Oscillatoriophycideae</taxon>
        <taxon>Oscillatoriales</taxon>
        <taxon>Oscillatoriaceae</taxon>
        <taxon>Planktothricoides</taxon>
    </lineage>
</organism>
<sequence length="368" mass="40178">MQNLLKKFLPGKAPGLGIEIAPDRINIVQLSQKKPGYKLETFVSVEVGEGLIEEGLIADPPEVAMLIQTALADNNIKARHIATAIPAKEGVIRVVPVPAELNDLELREMVNQEAGLYLPFPREEADVDYQKMGVFEDEDGISKFQVLLVATRKEVTDTYISTFEQAGLKIDVLDLTIFSLLRTIQGELSQLPQEEPVAIADIEFDSTEIAILMDGIPQFSRTIPIGTYQVQMALSQAMNLPPSRQTDMLQEISIPANPTEITGEGTMGESNPGVQAIVKVLSELTDELRRSIDFFINQSEGPDVSQLFLAGPGAAIGQIEEFFSHRLGLPVMIVDPVGDLAIEDEEQKLSQAIHPALGVVLGLGMREV</sequence>
<protein>
    <submittedName>
        <fullName evidence="1">Type IV pilus assembly protein PilM</fullName>
    </submittedName>
</protein>
<proteinExistence type="predicted"/>
<reference evidence="1" key="1">
    <citation type="submission" date="2024-07" db="EMBL/GenBank/DDBJ databases">
        <authorList>
            <person name="Kim Y.J."/>
            <person name="Jeong J.Y."/>
        </authorList>
    </citation>
    <scope>NUCLEOTIDE SEQUENCE</scope>
    <source>
        <strain evidence="1">GIHE-MW2</strain>
    </source>
</reference>
<dbReference type="SUPFAM" id="SSF53067">
    <property type="entry name" value="Actin-like ATPase domain"/>
    <property type="match status" value="2"/>
</dbReference>
<dbReference type="NCBIfam" id="TIGR01175">
    <property type="entry name" value="pilM"/>
    <property type="match status" value="1"/>
</dbReference>
<dbReference type="AlphaFoldDB" id="A0AAU8JLT5"/>
<dbReference type="InterPro" id="IPR050696">
    <property type="entry name" value="FtsA/MreB"/>
</dbReference>
<accession>A0AAU8JLT5</accession>
<dbReference type="PANTHER" id="PTHR32432">
    <property type="entry name" value="CELL DIVISION PROTEIN FTSA-RELATED"/>
    <property type="match status" value="1"/>
</dbReference>
<dbReference type="Gene3D" id="3.30.1490.300">
    <property type="match status" value="1"/>
</dbReference>
<dbReference type="RefSeq" id="WP_054464895.1">
    <property type="nucleotide sequence ID" value="NZ_CP159837.1"/>
</dbReference>
<name>A0AAU8JLT5_9CYAN</name>
<dbReference type="InterPro" id="IPR043129">
    <property type="entry name" value="ATPase_NBD"/>
</dbReference>
<dbReference type="PANTHER" id="PTHR32432:SF3">
    <property type="entry name" value="ETHANOLAMINE UTILIZATION PROTEIN EUTJ"/>
    <property type="match status" value="1"/>
</dbReference>
<dbReference type="PIRSF" id="PIRSF019169">
    <property type="entry name" value="PilM"/>
    <property type="match status" value="1"/>
</dbReference>
<dbReference type="EMBL" id="CP159837">
    <property type="protein sequence ID" value="XCM40247.1"/>
    <property type="molecule type" value="Genomic_DNA"/>
</dbReference>
<dbReference type="CDD" id="cd24049">
    <property type="entry name" value="ASKHA_NBD_PilM"/>
    <property type="match status" value="1"/>
</dbReference>